<dbReference type="GO" id="GO:0097550">
    <property type="term" value="C:transcription preinitiation complex"/>
    <property type="evidence" value="ECO:0007669"/>
    <property type="project" value="TreeGrafter"/>
</dbReference>
<keyword evidence="4" id="KW-1185">Reference proteome</keyword>
<dbReference type="GO" id="GO:0006367">
    <property type="term" value="P:transcription initiation at RNA polymerase II promoter"/>
    <property type="evidence" value="ECO:0007669"/>
    <property type="project" value="TreeGrafter"/>
</dbReference>
<dbReference type="InterPro" id="IPR013150">
    <property type="entry name" value="TFIIB_cyclin"/>
</dbReference>
<evidence type="ECO:0000256" key="1">
    <source>
        <dbReference type="ARBA" id="ARBA00023015"/>
    </source>
</evidence>
<dbReference type="GO" id="GO:0016251">
    <property type="term" value="F:RNA polymerase II general transcription initiation factor activity"/>
    <property type="evidence" value="ECO:0007669"/>
    <property type="project" value="TreeGrafter"/>
</dbReference>
<evidence type="ECO:0000256" key="2">
    <source>
        <dbReference type="ARBA" id="ARBA00023163"/>
    </source>
</evidence>
<evidence type="ECO:0000313" key="3">
    <source>
        <dbReference type="EMBL" id="CAB3992399.1"/>
    </source>
</evidence>
<organism evidence="3 4">
    <name type="scientific">Paramuricea clavata</name>
    <name type="common">Red gorgonian</name>
    <name type="synonym">Violescent sea-whip</name>
    <dbReference type="NCBI Taxonomy" id="317549"/>
    <lineage>
        <taxon>Eukaryota</taxon>
        <taxon>Metazoa</taxon>
        <taxon>Cnidaria</taxon>
        <taxon>Anthozoa</taxon>
        <taxon>Octocorallia</taxon>
        <taxon>Malacalcyonacea</taxon>
        <taxon>Plexauridae</taxon>
        <taxon>Paramuricea</taxon>
    </lineage>
</organism>
<name>A0A6S7GR22_PARCT</name>
<dbReference type="OrthoDB" id="511529at2759"/>
<proteinExistence type="predicted"/>
<reference evidence="3" key="1">
    <citation type="submission" date="2020-04" db="EMBL/GenBank/DDBJ databases">
        <authorList>
            <person name="Alioto T."/>
            <person name="Alioto T."/>
            <person name="Gomez Garrido J."/>
        </authorList>
    </citation>
    <scope>NUCLEOTIDE SEQUENCE</scope>
    <source>
        <strain evidence="3">A484AB</strain>
    </source>
</reference>
<evidence type="ECO:0000313" key="4">
    <source>
        <dbReference type="Proteomes" id="UP001152795"/>
    </source>
</evidence>
<dbReference type="EMBL" id="CACRXK020002042">
    <property type="protein sequence ID" value="CAB3992399.1"/>
    <property type="molecule type" value="Genomic_DNA"/>
</dbReference>
<dbReference type="GO" id="GO:0070897">
    <property type="term" value="P:transcription preinitiation complex assembly"/>
    <property type="evidence" value="ECO:0007669"/>
    <property type="project" value="InterPro"/>
</dbReference>
<dbReference type="Pfam" id="PF00382">
    <property type="entry name" value="TFIIB"/>
    <property type="match status" value="1"/>
</dbReference>
<dbReference type="InterPro" id="IPR036915">
    <property type="entry name" value="Cyclin-like_sf"/>
</dbReference>
<dbReference type="PANTHER" id="PTHR11618">
    <property type="entry name" value="TRANSCRIPTION INITIATION FACTOR IIB-RELATED"/>
    <property type="match status" value="1"/>
</dbReference>
<dbReference type="InterPro" id="IPR000812">
    <property type="entry name" value="TFIIB"/>
</dbReference>
<protein>
    <submittedName>
        <fullName evidence="3">Transcription factor IIIB 50 kDa subunit</fullName>
    </submittedName>
</protein>
<comment type="caution">
    <text evidence="3">The sequence shown here is derived from an EMBL/GenBank/DDBJ whole genome shotgun (WGS) entry which is preliminary data.</text>
</comment>
<dbReference type="SUPFAM" id="SSF47954">
    <property type="entry name" value="Cyclin-like"/>
    <property type="match status" value="1"/>
</dbReference>
<dbReference type="PANTHER" id="PTHR11618:SF13">
    <property type="entry name" value="TRANSCRIPTION INITIATION FACTOR IIB"/>
    <property type="match status" value="1"/>
</dbReference>
<gene>
    <name evidence="3" type="ORF">PACLA_8A022993</name>
</gene>
<dbReference type="GO" id="GO:0005634">
    <property type="term" value="C:nucleus"/>
    <property type="evidence" value="ECO:0007669"/>
    <property type="project" value="TreeGrafter"/>
</dbReference>
<sequence>MAEFDNYIVCNFCQEEVDKDLFDDCETVQSCPQCGSVFSEEQVYSYEIAFAKNTNTSLDGFFETPKYGYESRDQQRKLRPSMSTYTKNQLKAALRRSCEKLQLSKEITEQAQDFLLDKAYPTFIHMQKKIRLVGACIYIICRNNDLTVTPKQVAVVTGCTVFELGNVAKKIDDAFGLHRTPITIQSLITTACSDLPHAMKCEELAQALSRRCSESLLLNGSPLPQAIAICVLASLAVNKGTKQRQEIAKLCLKMSQVSEITVTQCIRALKNYMVTLLQAIPWVDMKYVKMSNIHYYIKDILKYEQKCGKFPAKVANPQWCHKREVEIRTRKEKIQNALERVRLRQCPTMCATSGKDDGLAATEKLFDAENNLNSEIDSPVATDSTLNTDSTGLNNSAATDTMLDEEDKVIEELLELGCSPQQLQEGFYENLKTTSSPLNHEIQESEIESYVRKPDEVNKLKRVAETDSGNFEAKRTQCKSIRCRTKPLNVNTNEPTQ</sequence>
<dbReference type="AlphaFoldDB" id="A0A6S7GR22"/>
<dbReference type="Proteomes" id="UP001152795">
    <property type="component" value="Unassembled WGS sequence"/>
</dbReference>
<keyword evidence="2" id="KW-0804">Transcription</keyword>
<dbReference type="GO" id="GO:0017025">
    <property type="term" value="F:TBP-class protein binding"/>
    <property type="evidence" value="ECO:0007669"/>
    <property type="project" value="InterPro"/>
</dbReference>
<keyword evidence="1" id="KW-0805">Transcription regulation</keyword>
<dbReference type="Gene3D" id="1.10.472.10">
    <property type="entry name" value="Cyclin-like"/>
    <property type="match status" value="1"/>
</dbReference>
<accession>A0A6S7GR22</accession>